<evidence type="ECO:0000313" key="2">
    <source>
        <dbReference type="Proteomes" id="UP000078492"/>
    </source>
</evidence>
<organism evidence="1 2">
    <name type="scientific">Trachymyrmex cornetzi</name>
    <dbReference type="NCBI Taxonomy" id="471704"/>
    <lineage>
        <taxon>Eukaryota</taxon>
        <taxon>Metazoa</taxon>
        <taxon>Ecdysozoa</taxon>
        <taxon>Arthropoda</taxon>
        <taxon>Hexapoda</taxon>
        <taxon>Insecta</taxon>
        <taxon>Pterygota</taxon>
        <taxon>Neoptera</taxon>
        <taxon>Endopterygota</taxon>
        <taxon>Hymenoptera</taxon>
        <taxon>Apocrita</taxon>
        <taxon>Aculeata</taxon>
        <taxon>Formicoidea</taxon>
        <taxon>Formicidae</taxon>
        <taxon>Myrmicinae</taxon>
        <taxon>Trachymyrmex</taxon>
    </lineage>
</organism>
<evidence type="ECO:0000313" key="1">
    <source>
        <dbReference type="EMBL" id="KYN10872.1"/>
    </source>
</evidence>
<reference evidence="1 2" key="1">
    <citation type="submission" date="2015-09" db="EMBL/GenBank/DDBJ databases">
        <title>Trachymyrmex cornetzi WGS genome.</title>
        <authorList>
            <person name="Nygaard S."/>
            <person name="Hu H."/>
            <person name="Boomsma J."/>
            <person name="Zhang G."/>
        </authorList>
    </citation>
    <scope>NUCLEOTIDE SEQUENCE [LARGE SCALE GENOMIC DNA]</scope>
    <source>
        <strain evidence="1">Tcor2-1</strain>
        <tissue evidence="1">Whole body</tissue>
    </source>
</reference>
<gene>
    <name evidence="1" type="ORF">ALC57_16984</name>
</gene>
<dbReference type="AlphaFoldDB" id="A0A151IU06"/>
<dbReference type="Proteomes" id="UP000078492">
    <property type="component" value="Unassembled WGS sequence"/>
</dbReference>
<protein>
    <submittedName>
        <fullName evidence="1">Uncharacterized protein</fullName>
    </submittedName>
</protein>
<name>A0A151IU06_9HYME</name>
<sequence>MVIHTYLKEDFEWWIRIFSDTRQANTIRTDLFRCEIYSDASLTGWGLIPRILRKIIDEGTTEVLVVLLCPNRVARYA</sequence>
<dbReference type="EMBL" id="KQ980976">
    <property type="protein sequence ID" value="KYN10872.1"/>
    <property type="molecule type" value="Genomic_DNA"/>
</dbReference>
<keyword evidence="2" id="KW-1185">Reference proteome</keyword>
<accession>A0A151IU06</accession>
<proteinExistence type="predicted"/>